<dbReference type="STRING" id="476157.GCA_001663155_01217"/>
<feature type="domain" description="Beta-lactamase-related" evidence="1">
    <location>
        <begin position="89"/>
        <end position="418"/>
    </location>
</feature>
<dbReference type="SUPFAM" id="SSF56601">
    <property type="entry name" value="beta-lactamase/transpeptidase-like"/>
    <property type="match status" value="1"/>
</dbReference>
<sequence length="442" mass="47246">MAFREFDSPQLSRRALFRTSGYLAAGGALAAVPVGRSMLRASAATTNWANVAERIEHYVGTGKVANMVASFGWGNEAPHSVARGNLGFGSTTAADLDSLYRIYSMTKPITGMATMMLIDDGKLGLDQPLADILPAFADMQVQKEYDGAITPDNLEAAERPITIRQLLTHTAGLGYGIIQQGPIKTAYEDRGLIPGQVSRLPIPGLGRGTPVSSLEAFADGLAQMPLVYQPGVKWSYSVSLDLLGRVIEVVEKKPFDQVLQERLFDPCGMESTYFRVPSSELNRYTDNYGIMAGVPLPIDPAANSIYLDDPAFPFGGAGLVSSPRDYDRFLRMLLGYGKIDGKRVMGELAVRVGTSNILPRGVQTEGTWVAGQGFGAGGRVVDGAFGWGGAAGTLASVDFKSGLRAGLYVQYMPSESYPIRSDFLTALAKDLGREDGAFSIGG</sequence>
<gene>
    <name evidence="2" type="ORF">JN10_2542</name>
</gene>
<protein>
    <submittedName>
        <fullName evidence="2">CubicO group peptidase (Beta-lactamase class C family)</fullName>
    </submittedName>
</protein>
<comment type="caution">
    <text evidence="2">The sequence shown here is derived from an EMBL/GenBank/DDBJ whole genome shotgun (WGS) entry which is preliminary data.</text>
</comment>
<dbReference type="InterPro" id="IPR006311">
    <property type="entry name" value="TAT_signal"/>
</dbReference>
<dbReference type="Pfam" id="PF00144">
    <property type="entry name" value="Beta-lactamase"/>
    <property type="match status" value="1"/>
</dbReference>
<dbReference type="InterPro" id="IPR001466">
    <property type="entry name" value="Beta-lactam-related"/>
</dbReference>
<organism evidence="2 3">
    <name type="scientific">Altererythrobacter ishigakiensis</name>
    <dbReference type="NCBI Taxonomy" id="476157"/>
    <lineage>
        <taxon>Bacteria</taxon>
        <taxon>Pseudomonadati</taxon>
        <taxon>Pseudomonadota</taxon>
        <taxon>Alphaproteobacteria</taxon>
        <taxon>Sphingomonadales</taxon>
        <taxon>Erythrobacteraceae</taxon>
        <taxon>Altererythrobacter</taxon>
    </lineage>
</organism>
<dbReference type="OrthoDB" id="9808046at2"/>
<dbReference type="AlphaFoldDB" id="A0A562UN25"/>
<reference evidence="2 3" key="1">
    <citation type="submission" date="2019-07" db="EMBL/GenBank/DDBJ databases">
        <title>Genomic Encyclopedia of Archaeal and Bacterial Type Strains, Phase II (KMG-II): from individual species to whole genera.</title>
        <authorList>
            <person name="Goeker M."/>
        </authorList>
    </citation>
    <scope>NUCLEOTIDE SEQUENCE [LARGE SCALE GENOMIC DNA]</scope>
    <source>
        <strain evidence="2 3">ATCC BAA-2084</strain>
    </source>
</reference>
<dbReference type="InterPro" id="IPR012338">
    <property type="entry name" value="Beta-lactam/transpept-like"/>
</dbReference>
<proteinExistence type="predicted"/>
<name>A0A562UN25_9SPHN</name>
<accession>A0A562UN25</accession>
<dbReference type="EMBL" id="VLLK01000002">
    <property type="protein sequence ID" value="TWJ06996.1"/>
    <property type="molecule type" value="Genomic_DNA"/>
</dbReference>
<evidence type="ECO:0000259" key="1">
    <source>
        <dbReference type="Pfam" id="PF00144"/>
    </source>
</evidence>
<dbReference type="PANTHER" id="PTHR43283">
    <property type="entry name" value="BETA-LACTAMASE-RELATED"/>
    <property type="match status" value="1"/>
</dbReference>
<evidence type="ECO:0000313" key="2">
    <source>
        <dbReference type="EMBL" id="TWJ06996.1"/>
    </source>
</evidence>
<dbReference type="Proteomes" id="UP000320547">
    <property type="component" value="Unassembled WGS sequence"/>
</dbReference>
<dbReference type="Gene3D" id="3.40.710.10">
    <property type="entry name" value="DD-peptidase/beta-lactamase superfamily"/>
    <property type="match status" value="1"/>
</dbReference>
<dbReference type="PANTHER" id="PTHR43283:SF3">
    <property type="entry name" value="BETA-LACTAMASE FAMILY PROTEIN (AFU_ORTHOLOGUE AFUA_5G07500)"/>
    <property type="match status" value="1"/>
</dbReference>
<keyword evidence="3" id="KW-1185">Reference proteome</keyword>
<evidence type="ECO:0000313" key="3">
    <source>
        <dbReference type="Proteomes" id="UP000320547"/>
    </source>
</evidence>
<dbReference type="PROSITE" id="PS51318">
    <property type="entry name" value="TAT"/>
    <property type="match status" value="1"/>
</dbReference>
<dbReference type="InterPro" id="IPR050789">
    <property type="entry name" value="Diverse_Enzym_Activities"/>
</dbReference>
<dbReference type="RefSeq" id="WP_067598645.1">
    <property type="nucleotide sequence ID" value="NZ_CP015963.1"/>
</dbReference>